<evidence type="ECO:0000313" key="2">
    <source>
        <dbReference type="EMBL" id="KAF9678627.1"/>
    </source>
</evidence>
<name>A0A835K060_9ROSI</name>
<organism evidence="2 3">
    <name type="scientific">Salix dunnii</name>
    <dbReference type="NCBI Taxonomy" id="1413687"/>
    <lineage>
        <taxon>Eukaryota</taxon>
        <taxon>Viridiplantae</taxon>
        <taxon>Streptophyta</taxon>
        <taxon>Embryophyta</taxon>
        <taxon>Tracheophyta</taxon>
        <taxon>Spermatophyta</taxon>
        <taxon>Magnoliopsida</taxon>
        <taxon>eudicotyledons</taxon>
        <taxon>Gunneridae</taxon>
        <taxon>Pentapetalae</taxon>
        <taxon>rosids</taxon>
        <taxon>fabids</taxon>
        <taxon>Malpighiales</taxon>
        <taxon>Salicaceae</taxon>
        <taxon>Saliceae</taxon>
        <taxon>Salix</taxon>
    </lineage>
</organism>
<dbReference type="AlphaFoldDB" id="A0A835K060"/>
<accession>A0A835K060</accession>
<sequence length="139" mass="15678">MPLNALQYLATWNMLPCILIRSHIFIGRTGKVFLQRSNSSDSPSDCRHQTNQTASKLQDLNSPPSPTLNLFDEVSLITIVKQLYRSVCTLDRVKSALERAEREQGRKRSASLRKSSICNSAVPMPILKKKPRIDLNISI</sequence>
<proteinExistence type="predicted"/>
<evidence type="ECO:0000256" key="1">
    <source>
        <dbReference type="SAM" id="MobiDB-lite"/>
    </source>
</evidence>
<evidence type="ECO:0000313" key="3">
    <source>
        <dbReference type="Proteomes" id="UP000657918"/>
    </source>
</evidence>
<dbReference type="Proteomes" id="UP000657918">
    <property type="component" value="Unassembled WGS sequence"/>
</dbReference>
<reference evidence="2 3" key="1">
    <citation type="submission" date="2020-10" db="EMBL/GenBank/DDBJ databases">
        <title>Plant Genome Project.</title>
        <authorList>
            <person name="Zhang R.-G."/>
        </authorList>
    </citation>
    <scope>NUCLEOTIDE SEQUENCE [LARGE SCALE GENOMIC DNA]</scope>
    <source>
        <strain evidence="2">FAFU-HL-1</strain>
        <tissue evidence="2">Leaf</tissue>
    </source>
</reference>
<protein>
    <submittedName>
        <fullName evidence="2">Uncharacterized protein</fullName>
    </submittedName>
</protein>
<gene>
    <name evidence="2" type="ORF">SADUNF_Sadunf07G0054200</name>
</gene>
<comment type="caution">
    <text evidence="2">The sequence shown here is derived from an EMBL/GenBank/DDBJ whole genome shotgun (WGS) entry which is preliminary data.</text>
</comment>
<feature type="region of interest" description="Disordered" evidence="1">
    <location>
        <begin position="37"/>
        <end position="63"/>
    </location>
</feature>
<dbReference type="OrthoDB" id="1929178at2759"/>
<dbReference type="EMBL" id="JADGMS010000007">
    <property type="protein sequence ID" value="KAF9678627.1"/>
    <property type="molecule type" value="Genomic_DNA"/>
</dbReference>
<keyword evidence="3" id="KW-1185">Reference proteome</keyword>
<feature type="compositionally biased region" description="Polar residues" evidence="1">
    <location>
        <begin position="37"/>
        <end position="62"/>
    </location>
</feature>